<feature type="non-terminal residue" evidence="1">
    <location>
        <position position="1"/>
    </location>
</feature>
<dbReference type="Proteomes" id="UP000789525">
    <property type="component" value="Unassembled WGS sequence"/>
</dbReference>
<keyword evidence="2" id="KW-1185">Reference proteome</keyword>
<name>A0ACA9N3R4_9GLOM</name>
<proteinExistence type="predicted"/>
<dbReference type="EMBL" id="CAJVPT010017992">
    <property type="protein sequence ID" value="CAG8630382.1"/>
    <property type="molecule type" value="Genomic_DNA"/>
</dbReference>
<organism evidence="1 2">
    <name type="scientific">Acaulospora colombiana</name>
    <dbReference type="NCBI Taxonomy" id="27376"/>
    <lineage>
        <taxon>Eukaryota</taxon>
        <taxon>Fungi</taxon>
        <taxon>Fungi incertae sedis</taxon>
        <taxon>Mucoromycota</taxon>
        <taxon>Glomeromycotina</taxon>
        <taxon>Glomeromycetes</taxon>
        <taxon>Diversisporales</taxon>
        <taxon>Acaulosporaceae</taxon>
        <taxon>Acaulospora</taxon>
    </lineage>
</organism>
<reference evidence="1" key="1">
    <citation type="submission" date="2021-06" db="EMBL/GenBank/DDBJ databases">
        <authorList>
            <person name="Kallberg Y."/>
            <person name="Tangrot J."/>
            <person name="Rosling A."/>
        </authorList>
    </citation>
    <scope>NUCLEOTIDE SEQUENCE</scope>
    <source>
        <strain evidence="1">CL356</strain>
    </source>
</reference>
<evidence type="ECO:0000313" key="2">
    <source>
        <dbReference type="Proteomes" id="UP000789525"/>
    </source>
</evidence>
<evidence type="ECO:0000313" key="1">
    <source>
        <dbReference type="EMBL" id="CAG8630382.1"/>
    </source>
</evidence>
<comment type="caution">
    <text evidence="1">The sequence shown here is derived from an EMBL/GenBank/DDBJ whole genome shotgun (WGS) entry which is preliminary data.</text>
</comment>
<gene>
    <name evidence="1" type="ORF">ACOLOM_LOCUS7614</name>
</gene>
<accession>A0ACA9N3R4</accession>
<sequence>GASLALISSMSSLASTTTVFMKLLQELQRLLTVEEGYRDELLKATYEEILRGVGDAQRPLALRWWFANCGEESQNNGYSVVNPRSSL</sequence>
<protein>
    <submittedName>
        <fullName evidence="1">14247_t:CDS:1</fullName>
    </submittedName>
</protein>